<dbReference type="OrthoDB" id="5343383at2759"/>
<protein>
    <submittedName>
        <fullName evidence="1">Uncharacterized protein</fullName>
    </submittedName>
</protein>
<dbReference type="GeneID" id="62160255"/>
<organism evidence="1 2">
    <name type="scientific">Colletotrichum karsti</name>
    <dbReference type="NCBI Taxonomy" id="1095194"/>
    <lineage>
        <taxon>Eukaryota</taxon>
        <taxon>Fungi</taxon>
        <taxon>Dikarya</taxon>
        <taxon>Ascomycota</taxon>
        <taxon>Pezizomycotina</taxon>
        <taxon>Sordariomycetes</taxon>
        <taxon>Hypocreomycetidae</taxon>
        <taxon>Glomerellales</taxon>
        <taxon>Glomerellaceae</taxon>
        <taxon>Colletotrichum</taxon>
        <taxon>Colletotrichum boninense species complex</taxon>
    </lineage>
</organism>
<dbReference type="AlphaFoldDB" id="A0A9P6I9Y5"/>
<evidence type="ECO:0000313" key="2">
    <source>
        <dbReference type="Proteomes" id="UP000781932"/>
    </source>
</evidence>
<dbReference type="Proteomes" id="UP000781932">
    <property type="component" value="Unassembled WGS sequence"/>
</dbReference>
<gene>
    <name evidence="1" type="ORF">CkaCkLH20_04462</name>
</gene>
<comment type="caution">
    <text evidence="1">The sequence shown here is derived from an EMBL/GenBank/DDBJ whole genome shotgun (WGS) entry which is preliminary data.</text>
</comment>
<keyword evidence="2" id="KW-1185">Reference proteome</keyword>
<evidence type="ECO:0000313" key="1">
    <source>
        <dbReference type="EMBL" id="KAF9877886.1"/>
    </source>
</evidence>
<accession>A0A9P6I9Y5</accession>
<reference evidence="1" key="1">
    <citation type="submission" date="2020-03" db="EMBL/GenBank/DDBJ databases">
        <authorList>
            <person name="He L."/>
        </authorList>
    </citation>
    <scope>NUCLEOTIDE SEQUENCE</scope>
    <source>
        <strain evidence="1">CkLH20</strain>
    </source>
</reference>
<dbReference type="EMBL" id="JAATWM020000012">
    <property type="protein sequence ID" value="KAF9877886.1"/>
    <property type="molecule type" value="Genomic_DNA"/>
</dbReference>
<reference evidence="1" key="2">
    <citation type="submission" date="2020-11" db="EMBL/GenBank/DDBJ databases">
        <title>Whole genome sequencing of Colletotrichum sp.</title>
        <authorList>
            <person name="Li H."/>
        </authorList>
    </citation>
    <scope>NUCLEOTIDE SEQUENCE</scope>
    <source>
        <strain evidence="1">CkLH20</strain>
    </source>
</reference>
<name>A0A9P6I9Y5_9PEZI</name>
<sequence length="263" mass="30299">MPELENVGYSHEATISDIRKYYQYLVSMYLDDSMVVEPPEGGWPHITTETAKDLGKSDEVIKLLRHLPYICRPDDGRDMAQGVPGGYFADWAAEIKIAGEERNGFKIVRQLSESSSLAGKVPPHVIGLTMGARDTPIFLLDTELGVVYWYECPGEIRHDSEYEQIEDDPYDYAPEEEAEWRAEGGNWAIPDFFEELKAHFRELHFVPVNSREVKDIWTIFHPSEKASLEMIRGIYREHHWPDLKKFDKSKCQQALQAAFPDNF</sequence>
<dbReference type="RefSeq" id="XP_038747347.1">
    <property type="nucleotide sequence ID" value="XM_038887181.1"/>
</dbReference>
<proteinExistence type="predicted"/>